<gene>
    <name evidence="1" type="ORF">METZ01_LOCUS413528</name>
</gene>
<feature type="non-terminal residue" evidence="1">
    <location>
        <position position="27"/>
    </location>
</feature>
<evidence type="ECO:0000313" key="1">
    <source>
        <dbReference type="EMBL" id="SVD60674.1"/>
    </source>
</evidence>
<sequence length="27" mass="2914">MTDTDETVISSQAHSLRVWAGRIVAAV</sequence>
<dbReference type="AlphaFoldDB" id="A0A382WQ42"/>
<organism evidence="1">
    <name type="scientific">marine metagenome</name>
    <dbReference type="NCBI Taxonomy" id="408172"/>
    <lineage>
        <taxon>unclassified sequences</taxon>
        <taxon>metagenomes</taxon>
        <taxon>ecological metagenomes</taxon>
    </lineage>
</organism>
<accession>A0A382WQ42</accession>
<name>A0A382WQ42_9ZZZZ</name>
<protein>
    <submittedName>
        <fullName evidence="1">Uncharacterized protein</fullName>
    </submittedName>
</protein>
<dbReference type="EMBL" id="UINC01161461">
    <property type="protein sequence ID" value="SVD60674.1"/>
    <property type="molecule type" value="Genomic_DNA"/>
</dbReference>
<proteinExistence type="predicted"/>
<reference evidence="1" key="1">
    <citation type="submission" date="2018-05" db="EMBL/GenBank/DDBJ databases">
        <authorList>
            <person name="Lanie J.A."/>
            <person name="Ng W.-L."/>
            <person name="Kazmierczak K.M."/>
            <person name="Andrzejewski T.M."/>
            <person name="Davidsen T.M."/>
            <person name="Wayne K.J."/>
            <person name="Tettelin H."/>
            <person name="Glass J.I."/>
            <person name="Rusch D."/>
            <person name="Podicherti R."/>
            <person name="Tsui H.-C.T."/>
            <person name="Winkler M.E."/>
        </authorList>
    </citation>
    <scope>NUCLEOTIDE SEQUENCE</scope>
</reference>